<accession>A0ABT8XKX6</accession>
<evidence type="ECO:0000256" key="2">
    <source>
        <dbReference type="ARBA" id="ARBA00023002"/>
    </source>
</evidence>
<evidence type="ECO:0000256" key="1">
    <source>
        <dbReference type="ARBA" id="ARBA00007118"/>
    </source>
</evidence>
<evidence type="ECO:0000313" key="4">
    <source>
        <dbReference type="EMBL" id="MDO6124387.1"/>
    </source>
</evidence>
<proteinExistence type="inferred from homology"/>
<keyword evidence="5" id="KW-1185">Reference proteome</keyword>
<dbReference type="SUPFAM" id="SSF55469">
    <property type="entry name" value="FMN-dependent nitroreductase-like"/>
    <property type="match status" value="1"/>
</dbReference>
<dbReference type="InterPro" id="IPR000415">
    <property type="entry name" value="Nitroreductase-like"/>
</dbReference>
<feature type="domain" description="Nitroreductase" evidence="3">
    <location>
        <begin position="73"/>
        <end position="163"/>
    </location>
</feature>
<organism evidence="4 5">
    <name type="scientific">Shinella curvata</name>
    <dbReference type="NCBI Taxonomy" id="1817964"/>
    <lineage>
        <taxon>Bacteria</taxon>
        <taxon>Pseudomonadati</taxon>
        <taxon>Pseudomonadota</taxon>
        <taxon>Alphaproteobacteria</taxon>
        <taxon>Hyphomicrobiales</taxon>
        <taxon>Rhizobiaceae</taxon>
        <taxon>Shinella</taxon>
    </lineage>
</organism>
<comment type="similarity">
    <text evidence="1">Belongs to the nitroreductase family.</text>
</comment>
<name>A0ABT8XKX6_9HYPH</name>
<dbReference type="Gene3D" id="3.40.109.10">
    <property type="entry name" value="NADH Oxidase"/>
    <property type="match status" value="1"/>
</dbReference>
<dbReference type="EMBL" id="WHSC02000012">
    <property type="protein sequence ID" value="MDO6124387.1"/>
    <property type="molecule type" value="Genomic_DNA"/>
</dbReference>
<gene>
    <name evidence="4" type="ORF">GB928_024645</name>
</gene>
<dbReference type="RefSeq" id="WP_244763432.1">
    <property type="nucleotide sequence ID" value="NZ_JALJCJ010000007.1"/>
</dbReference>
<keyword evidence="2" id="KW-0560">Oxidoreductase</keyword>
<protein>
    <submittedName>
        <fullName evidence="4">Nitroreductase family protein</fullName>
    </submittedName>
</protein>
<evidence type="ECO:0000313" key="5">
    <source>
        <dbReference type="Proteomes" id="UP001177080"/>
    </source>
</evidence>
<sequence length="198" mass="21705">MTHPTGRTADHAIAPIFLDRWSPRAFTGEAMSQGTLLSLFEAARWAPSAANGQPWYFVYGHRGTEAFQTIYDTLDEGNQRWADKASVLIVIVSQTHRKNAAGEMRPAYTHAFDTGTAWGYLALQAAHAGYHAHGMGGIDREKAKEVLGIPEGFRVEAAVAIGKIAPKETLPEDLLKREVPSGRKKVSEFISEGRFNAP</sequence>
<feature type="domain" description="Nitroreductase" evidence="3">
    <location>
        <begin position="19"/>
        <end position="58"/>
    </location>
</feature>
<reference evidence="4" key="1">
    <citation type="submission" date="2022-04" db="EMBL/GenBank/DDBJ databases">
        <title>Shinella lacus sp. nov., a novel member of the genus Shinella from water.</title>
        <authorList>
            <person name="Deng Y."/>
        </authorList>
    </citation>
    <scope>NUCLEOTIDE SEQUENCE</scope>
    <source>
        <strain evidence="4">JCM 31239</strain>
    </source>
</reference>
<dbReference type="CDD" id="cd02138">
    <property type="entry name" value="TdsD-like"/>
    <property type="match status" value="1"/>
</dbReference>
<dbReference type="Proteomes" id="UP001177080">
    <property type="component" value="Unassembled WGS sequence"/>
</dbReference>
<comment type="caution">
    <text evidence="4">The sequence shown here is derived from an EMBL/GenBank/DDBJ whole genome shotgun (WGS) entry which is preliminary data.</text>
</comment>
<dbReference type="PANTHER" id="PTHR43673">
    <property type="entry name" value="NAD(P)H NITROREDUCTASE YDGI-RELATED"/>
    <property type="match status" value="1"/>
</dbReference>
<dbReference type="Pfam" id="PF00881">
    <property type="entry name" value="Nitroreductase"/>
    <property type="match status" value="2"/>
</dbReference>
<evidence type="ECO:0000259" key="3">
    <source>
        <dbReference type="Pfam" id="PF00881"/>
    </source>
</evidence>
<dbReference type="PANTHER" id="PTHR43673:SF10">
    <property type="entry name" value="NADH DEHYDROGENASE_NAD(P)H NITROREDUCTASE XCC3605-RELATED"/>
    <property type="match status" value="1"/>
</dbReference>
<dbReference type="InterPro" id="IPR029479">
    <property type="entry name" value="Nitroreductase"/>
</dbReference>